<dbReference type="EMBL" id="JANQDX010000007">
    <property type="protein sequence ID" value="KAL0921516.1"/>
    <property type="molecule type" value="Genomic_DNA"/>
</dbReference>
<evidence type="ECO:0000313" key="1">
    <source>
        <dbReference type="EMBL" id="KAL0921516.1"/>
    </source>
</evidence>
<sequence>MRVSIRRGVSTTQFPSRKCVDGHPISRKHKVFKPFKDEHRKLRAILQRNSSTRFRNFLAAAGIFTIPLHSRRLLQRVQISGYVHRRCHDHCNLVSRLLHRGHGNTAAAAAADLFFEGFLWATIKVPKSLIKPGDLSPPPMSTSAMAAGVTEKMKLLC</sequence>
<comment type="caution">
    <text evidence="1">The sequence shown here is derived from an EMBL/GenBank/DDBJ whole genome shotgun (WGS) entry which is preliminary data.</text>
</comment>
<gene>
    <name evidence="1" type="ORF">M5K25_008595</name>
</gene>
<accession>A0ABD0VFS1</accession>
<dbReference type="Proteomes" id="UP001552299">
    <property type="component" value="Unassembled WGS sequence"/>
</dbReference>
<protein>
    <submittedName>
        <fullName evidence="1">Uncharacterized protein</fullName>
    </submittedName>
</protein>
<evidence type="ECO:0000313" key="2">
    <source>
        <dbReference type="Proteomes" id="UP001552299"/>
    </source>
</evidence>
<organism evidence="1 2">
    <name type="scientific">Dendrobium thyrsiflorum</name>
    <name type="common">Pinecone-like raceme dendrobium</name>
    <name type="synonym">Orchid</name>
    <dbReference type="NCBI Taxonomy" id="117978"/>
    <lineage>
        <taxon>Eukaryota</taxon>
        <taxon>Viridiplantae</taxon>
        <taxon>Streptophyta</taxon>
        <taxon>Embryophyta</taxon>
        <taxon>Tracheophyta</taxon>
        <taxon>Spermatophyta</taxon>
        <taxon>Magnoliopsida</taxon>
        <taxon>Liliopsida</taxon>
        <taxon>Asparagales</taxon>
        <taxon>Orchidaceae</taxon>
        <taxon>Epidendroideae</taxon>
        <taxon>Malaxideae</taxon>
        <taxon>Dendrobiinae</taxon>
        <taxon>Dendrobium</taxon>
    </lineage>
</organism>
<proteinExistence type="predicted"/>
<reference evidence="1 2" key="1">
    <citation type="journal article" date="2024" name="Plant Biotechnol. J.">
        <title>Dendrobium thyrsiflorum genome and its molecular insights into genes involved in important horticultural traits.</title>
        <authorList>
            <person name="Chen B."/>
            <person name="Wang J.Y."/>
            <person name="Zheng P.J."/>
            <person name="Li K.L."/>
            <person name="Liang Y.M."/>
            <person name="Chen X.F."/>
            <person name="Zhang C."/>
            <person name="Zhao X."/>
            <person name="He X."/>
            <person name="Zhang G.Q."/>
            <person name="Liu Z.J."/>
            <person name="Xu Q."/>
        </authorList>
    </citation>
    <scope>NUCLEOTIDE SEQUENCE [LARGE SCALE GENOMIC DNA]</scope>
    <source>
        <strain evidence="1">GZMU011</strain>
    </source>
</reference>
<keyword evidence="2" id="KW-1185">Reference proteome</keyword>
<name>A0ABD0VFS1_DENTH</name>
<dbReference type="AlphaFoldDB" id="A0ABD0VFS1"/>